<evidence type="ECO:0000256" key="4">
    <source>
        <dbReference type="ARBA" id="ARBA00023163"/>
    </source>
</evidence>
<feature type="domain" description="CCR4-NOT transcription complex subunit 1 TTP binding" evidence="10">
    <location>
        <begin position="420"/>
        <end position="594"/>
    </location>
</feature>
<dbReference type="Gene3D" id="1.25.40.790">
    <property type="match status" value="1"/>
</dbReference>
<organism evidence="12 13">
    <name type="scientific">Ostreococcus tauri</name>
    <name type="common">Marine green alga</name>
    <dbReference type="NCBI Taxonomy" id="70448"/>
    <lineage>
        <taxon>Eukaryota</taxon>
        <taxon>Viridiplantae</taxon>
        <taxon>Chlorophyta</taxon>
        <taxon>Mamiellophyceae</taxon>
        <taxon>Mamiellales</taxon>
        <taxon>Bathycoccaceae</taxon>
        <taxon>Ostreococcus</taxon>
    </lineage>
</organism>
<dbReference type="STRING" id="70448.A0A090M7X3"/>
<dbReference type="GO" id="GO:0005634">
    <property type="term" value="C:nucleus"/>
    <property type="evidence" value="ECO:0007669"/>
    <property type="project" value="UniProtKB-SubCell"/>
</dbReference>
<dbReference type="Gene3D" id="1.25.40.180">
    <property type="match status" value="1"/>
</dbReference>
<dbReference type="OrthoDB" id="1933107at2759"/>
<feature type="domain" description="CCR4-Not complex component Not1 C-terminal" evidence="7">
    <location>
        <begin position="1419"/>
        <end position="1777"/>
    </location>
</feature>
<comment type="caution">
    <text evidence="12">The sequence shown here is derived from an EMBL/GenBank/DDBJ whole genome shotgun (WGS) entry which is preliminary data.</text>
</comment>
<dbReference type="GeneID" id="9836604"/>
<dbReference type="GO" id="GO:0000932">
    <property type="term" value="C:P-body"/>
    <property type="evidence" value="ECO:0007669"/>
    <property type="project" value="TreeGrafter"/>
</dbReference>
<evidence type="ECO:0000256" key="6">
    <source>
        <dbReference type="SAM" id="MobiDB-lite"/>
    </source>
</evidence>
<dbReference type="InterPro" id="IPR038535">
    <property type="entry name" value="CNOT1_TTP_bind_sf"/>
</dbReference>
<accession>A0A090M7X3</accession>
<feature type="region of interest" description="Disordered" evidence="6">
    <location>
        <begin position="934"/>
        <end position="974"/>
    </location>
</feature>
<dbReference type="FunCoup" id="A0A090M7X3">
    <property type="interactions" value="1888"/>
</dbReference>
<dbReference type="FunFam" id="1.25.40.800:FF:000001">
    <property type="entry name" value="CCR4-NOT transcription complex subunit 1"/>
    <property type="match status" value="1"/>
</dbReference>
<dbReference type="Gene3D" id="1.25.40.840">
    <property type="entry name" value="CCR4-NOT transcription complex subunit 1 TTP binding domain"/>
    <property type="match status" value="1"/>
</dbReference>
<dbReference type="GO" id="GO:0000289">
    <property type="term" value="P:nuclear-transcribed mRNA poly(A) tail shortening"/>
    <property type="evidence" value="ECO:0007669"/>
    <property type="project" value="UniProtKB-ARBA"/>
</dbReference>
<dbReference type="InParanoid" id="A0A090M7X3"/>
<dbReference type="FunFam" id="1.25.40.840:FF:000003">
    <property type="entry name" value="Transcription regulator"/>
    <property type="match status" value="1"/>
</dbReference>
<dbReference type="GO" id="GO:0030015">
    <property type="term" value="C:CCR4-NOT core complex"/>
    <property type="evidence" value="ECO:0007669"/>
    <property type="project" value="InterPro"/>
</dbReference>
<dbReference type="GO" id="GO:0060090">
    <property type="term" value="F:molecular adaptor activity"/>
    <property type="evidence" value="ECO:0007669"/>
    <property type="project" value="TreeGrafter"/>
</dbReference>
<dbReference type="Pfam" id="PF04054">
    <property type="entry name" value="Not1"/>
    <property type="match status" value="1"/>
</dbReference>
<dbReference type="FunFam" id="1.25.40.180:FF:000012">
    <property type="entry name" value="Ccr4-Not transcription complex subunit"/>
    <property type="match status" value="1"/>
</dbReference>
<dbReference type="Pfam" id="PF12842">
    <property type="entry name" value="DUF3819"/>
    <property type="match status" value="1"/>
</dbReference>
<dbReference type="InterPro" id="IPR040398">
    <property type="entry name" value="Not1"/>
</dbReference>
<dbReference type="Gene3D" id="1.25.40.800">
    <property type="match status" value="1"/>
</dbReference>
<protein>
    <submittedName>
        <fullName evidence="12">CCR4-Not complex component, Not1, C-terminal</fullName>
    </submittedName>
</protein>
<dbReference type="InterPro" id="IPR032191">
    <property type="entry name" value="CNOT1_CAF1_bind"/>
</dbReference>
<feature type="compositionally biased region" description="Pro residues" evidence="6">
    <location>
        <begin position="1197"/>
        <end position="1206"/>
    </location>
</feature>
<feature type="domain" description="CCR4-NOT transcription complex subunit 1 HEAT repeat" evidence="11">
    <location>
        <begin position="255"/>
        <end position="393"/>
    </location>
</feature>
<keyword evidence="3" id="KW-0805">Transcription regulation</keyword>
<dbReference type="InterPro" id="IPR032193">
    <property type="entry name" value="CNOT1_TTP_bind"/>
</dbReference>
<evidence type="ECO:0000256" key="5">
    <source>
        <dbReference type="ARBA" id="ARBA00023242"/>
    </source>
</evidence>
<dbReference type="EMBL" id="CAID01000007">
    <property type="protein sequence ID" value="CEF98797.1"/>
    <property type="molecule type" value="Genomic_DNA"/>
</dbReference>
<sequence length="1799" mass="196053">MGDGGGKSAFDGARGMSVASTAEALEELGYAASYAKDGLVEILGKLPRLDDVGLAKVLGMVCRTTAGLDQANGGDAMASLAKAAGIAAPSAEALRMTTWNGDAVVDAVNAAYKELNWDNAMENLDQPEFGCPTEASFRVLCGMYSRATGKSFPAKALCAAPWGKNQSGQIQALRQLLGSTREQCDWADLKHVDVEGTTVGPWACVELMATLGALSEKGHRDAARGALEPGSSRSPETVCITLSQACDEHNTLARDAFGALLPPYVAAAHPKAGLVLRNVWGKHSVAVIRAMVDAHSSSPAAAERIFEVCQELNALNVVIERSPFPLAIEMVTIASRKVGVNLEQWIQEKIKASGAASVSACMRFLRARAMQEGTEKGGAPLASDVVQIFMKVLLGVASSMPPDLQAELRQLITQIQNSPNKGRDASADDMAAQAGTAQGFSADIEEEANRYFQRVYSQQQSIGELVEVLRNFRASLVQRERDIFSCMVHNLFDEYKFFPKYPEKELRITAVLFGQLILHNLVSNITLGVALRCVLDALRKPQGSKMFAFGSDALEQFKRRLAEWPQYCQHLAQIPHLPQAHPDLMPLFAKGGDQTVALGRSEPSMNTAANADAQLAAGVAGMRLGDGEGNNSPLPRSLSSAVNIGVPPQPPGPPPPGEVGPKAPTRGQSQPQLARVSSGGQMSNISNAPSGFATSLNIDTLVAANAEAVQADSATADKVHFLVNNLSAENVEEKSAEVKAKVTADLYEWFAGYLVVKRASIEPNYHTLYLELLDKIGEKALYKAILHATYRNIKVLLSSGKVKTNSGERSLLKNLGSWLGQLTIAKCKPVLQRDLDVKALILESYESGRMIGVVPFVAKVLEPCKANMIFRPPNPWTMAILSLLCEIYNERDLKLNLKFEMERLFKHLEVNIKDVEPSTLLVSRMRERINNPDFVADKNFAPPPASHSASSEGSLQQSSVGSRGMDEEEKSRLQTQSLEGALPNMQAHVRVAAAPNLPESTRAAIVRLLPVALTQGIREIVVPVVERSVTIACKTTQELVRKDFATEVDINRVRKAAHLMVSSLAGSLALVTCREPLKASVANQLRALLQQSGAGAGAETAALEAAVQSATVDNLELGCVLIEKAASEKSIRDIDELLAPAAIVRQKHRESGVNQPFFDASIMQGQHLALPESLRPRPGQLPTAALRIYDDFAQLPRAPPPPPSGAPPAFARQPFGQQPPPPPVAYPGMPPPPPPGAPPPLPPDAPEGSTEAPTEAAKDASKTLSTGTHPHGQPDPAGLREKVAAHFDEWARVQDLPPTDVASVAFIQRLVESRLLAEDTQERFLRILVELAVTHCLSSEVPGATPQASSQLSFAAIDAYVRLVIRLVRRKEEPLASRLAFFGRALVAIVRTAMRDTDERNVAFNARPYFRALAGLLNEMHPSDTALDSSHPQVLAAFASAFLALQPLRVPGFAFAWLELVSHRCFMPRLLIDHEQKGWPLLQRLLTAILRFMEPHLRTADLSEPIKLLYKGMLRMFLVLLHDFPEFLCNHHVNFCDIIPPNCIQLRNLVLSAYPRNMRLPDPFTPNLKVDLLPEIQQAPRMNADADHAFRSSPMREEVDSFLKTRKPENSSQLLVHRLTLSPSAALTAGTKYNVPLLNAFVLYVGVQAIQANRNKDASSGIAQSAPMELFSQLIQAFDMEGRYLFVNAIANQLRYPNCHTHYFSCVILYLFSEAKFGIIQEQITRVLLERLIVNRPHPWGLLITFIELIKNPRYNFWGHSFTKCSPEIERLFESVARSCLPQDKEGTAQSKPVPVHAS</sequence>
<proteinExistence type="predicted"/>
<dbReference type="Pfam" id="PF16417">
    <property type="entry name" value="CNOT1_TTP_bind"/>
    <property type="match status" value="1"/>
</dbReference>
<keyword evidence="2" id="KW-0678">Repressor</keyword>
<evidence type="ECO:0000256" key="3">
    <source>
        <dbReference type="ARBA" id="ARBA00023015"/>
    </source>
</evidence>
<evidence type="ECO:0000256" key="1">
    <source>
        <dbReference type="ARBA" id="ARBA00004123"/>
    </source>
</evidence>
<evidence type="ECO:0000256" key="2">
    <source>
        <dbReference type="ARBA" id="ARBA00022491"/>
    </source>
</evidence>
<reference evidence="12 13" key="2">
    <citation type="journal article" date="2014" name="BMC Genomics">
        <title>An improved genome of the model marine alga Ostreococcus tauri unfolds by assessing Illumina de novo assemblies.</title>
        <authorList>
            <person name="Blanc-Mathieu R."/>
            <person name="Verhelst B."/>
            <person name="Derelle E."/>
            <person name="Rombauts S."/>
            <person name="Bouget F.Y."/>
            <person name="Carre I."/>
            <person name="Chateau A."/>
            <person name="Eyre-Walker A."/>
            <person name="Grimsley N."/>
            <person name="Moreau H."/>
            <person name="Piegu B."/>
            <person name="Rivals E."/>
            <person name="Schackwitz W."/>
            <person name="Van de Peer Y."/>
            <person name="Piganeau G."/>
        </authorList>
    </citation>
    <scope>NUCLEOTIDE SEQUENCE [LARGE SCALE GENOMIC DNA]</scope>
    <source>
        <strain evidence="13">OTTH 0595 / CCAP 157/2 / RCC745</strain>
    </source>
</reference>
<dbReference type="RefSeq" id="XP_022839471.1">
    <property type="nucleotide sequence ID" value="XM_022983847.1"/>
</dbReference>
<feature type="domain" description="CCR4-NOT transcription complex subunit 1 CAF1-binding" evidence="9">
    <location>
        <begin position="710"/>
        <end position="927"/>
    </location>
</feature>
<name>A0A090M7X3_OSTTA</name>
<keyword evidence="13" id="KW-1185">Reference proteome</keyword>
<dbReference type="GO" id="GO:0017148">
    <property type="term" value="P:negative regulation of translation"/>
    <property type="evidence" value="ECO:0007669"/>
    <property type="project" value="InterPro"/>
</dbReference>
<evidence type="ECO:0000313" key="13">
    <source>
        <dbReference type="Proteomes" id="UP000009170"/>
    </source>
</evidence>
<dbReference type="Proteomes" id="UP000009170">
    <property type="component" value="Unassembled WGS sequence"/>
</dbReference>
<evidence type="ECO:0000259" key="10">
    <source>
        <dbReference type="Pfam" id="PF16417"/>
    </source>
</evidence>
<comment type="subcellular location">
    <subcellularLocation>
        <location evidence="1">Nucleus</location>
    </subcellularLocation>
</comment>
<feature type="compositionally biased region" description="Polar residues" evidence="6">
    <location>
        <begin position="629"/>
        <end position="642"/>
    </location>
</feature>
<dbReference type="InterPro" id="IPR007196">
    <property type="entry name" value="CCR4-Not_Not1_C"/>
</dbReference>
<evidence type="ECO:0000259" key="9">
    <source>
        <dbReference type="Pfam" id="PF16415"/>
    </source>
</evidence>
<dbReference type="KEGG" id="ota:OT_ostta07g03420"/>
<feature type="compositionally biased region" description="Pro residues" evidence="6">
    <location>
        <begin position="647"/>
        <end position="658"/>
    </location>
</feature>
<evidence type="ECO:0000259" key="8">
    <source>
        <dbReference type="Pfam" id="PF12842"/>
    </source>
</evidence>
<feature type="compositionally biased region" description="Low complexity" evidence="6">
    <location>
        <begin position="946"/>
        <end position="962"/>
    </location>
</feature>
<keyword evidence="5" id="KW-0539">Nucleus</keyword>
<feature type="region of interest" description="Disordered" evidence="6">
    <location>
        <begin position="622"/>
        <end position="686"/>
    </location>
</feature>
<dbReference type="InterPro" id="IPR024557">
    <property type="entry name" value="CNOT1_dom_4"/>
</dbReference>
<evidence type="ECO:0000259" key="7">
    <source>
        <dbReference type="Pfam" id="PF04054"/>
    </source>
</evidence>
<evidence type="ECO:0000259" key="11">
    <source>
        <dbReference type="Pfam" id="PF16418"/>
    </source>
</evidence>
<dbReference type="Pfam" id="PF16415">
    <property type="entry name" value="CNOT1_CAF1_bind"/>
    <property type="match status" value="1"/>
</dbReference>
<feature type="region of interest" description="Disordered" evidence="6">
    <location>
        <begin position="1194"/>
        <end position="1278"/>
    </location>
</feature>
<evidence type="ECO:0000313" key="12">
    <source>
        <dbReference type="EMBL" id="CEF98797.1"/>
    </source>
</evidence>
<dbReference type="Pfam" id="PF16418">
    <property type="entry name" value="CNOT1_HEAT"/>
    <property type="match status" value="1"/>
</dbReference>
<feature type="compositionally biased region" description="Low complexity" evidence="6">
    <location>
        <begin position="1207"/>
        <end position="1216"/>
    </location>
</feature>
<dbReference type="PANTHER" id="PTHR13162:SF8">
    <property type="entry name" value="CCR4-NOT TRANSCRIPTION COMPLEX SUBUNIT 1"/>
    <property type="match status" value="1"/>
</dbReference>
<gene>
    <name evidence="12" type="ORF">OT_ostta07g03420</name>
</gene>
<keyword evidence="4" id="KW-0804">Transcription</keyword>
<dbReference type="InterPro" id="IPR032194">
    <property type="entry name" value="CNOT1_HEAT"/>
</dbReference>
<feature type="compositionally biased region" description="Pro residues" evidence="6">
    <location>
        <begin position="1217"/>
        <end position="1245"/>
    </location>
</feature>
<reference evidence="13" key="1">
    <citation type="journal article" date="2006" name="Proc. Natl. Acad. Sci. U.S.A.">
        <title>Genome analysis of the smallest free-living eukaryote Ostreococcus tauri unveils many unique features.</title>
        <authorList>
            <person name="Derelle E."/>
            <person name="Ferraz C."/>
            <person name="Rombauts S."/>
            <person name="Rouze P."/>
            <person name="Worden A.Z."/>
            <person name="Robbens S."/>
            <person name="Partensky F."/>
            <person name="Degroeve S."/>
            <person name="Echeynie S."/>
            <person name="Cooke R."/>
            <person name="Saeys Y."/>
            <person name="Wuyts J."/>
            <person name="Jabbari K."/>
            <person name="Bowler C."/>
            <person name="Panaud O."/>
            <person name="Piegu B."/>
            <person name="Ball S.G."/>
            <person name="Ral J.-P."/>
            <person name="Bouget F.-Y."/>
            <person name="Piganeau G."/>
            <person name="De Baets B."/>
            <person name="Picard A."/>
            <person name="Delseny M."/>
            <person name="Demaille J."/>
            <person name="Van de Peer Y."/>
            <person name="Moreau H."/>
        </authorList>
    </citation>
    <scope>NUCLEOTIDE SEQUENCE [LARGE SCALE GENOMIC DNA]</scope>
    <source>
        <strain evidence="13">OTTH 0595 / CCAP 157/2 / RCC745</strain>
    </source>
</reference>
<feature type="domain" description="CCR4-NOT transcription complex subunit 1" evidence="8">
    <location>
        <begin position="1007"/>
        <end position="1149"/>
    </location>
</feature>
<dbReference type="PANTHER" id="PTHR13162">
    <property type="entry name" value="CCR4-NOT TRANSCRIPTION COMPLEX"/>
    <property type="match status" value="1"/>
</dbReference>